<feature type="domain" description="HTH tetR-type" evidence="5">
    <location>
        <begin position="6"/>
        <end position="66"/>
    </location>
</feature>
<dbReference type="InterPro" id="IPR004111">
    <property type="entry name" value="Repressor_TetR_C"/>
</dbReference>
<dbReference type="EMBL" id="UESZ01000001">
    <property type="protein sequence ID" value="SSA33988.1"/>
    <property type="molecule type" value="Genomic_DNA"/>
</dbReference>
<dbReference type="GO" id="GO:0000976">
    <property type="term" value="F:transcription cis-regulatory region binding"/>
    <property type="evidence" value="ECO:0007669"/>
    <property type="project" value="TreeGrafter"/>
</dbReference>
<dbReference type="PANTHER" id="PTHR30055:SF151">
    <property type="entry name" value="TRANSCRIPTIONAL REGULATORY PROTEIN"/>
    <property type="match status" value="1"/>
</dbReference>
<dbReference type="RefSeq" id="WP_109684612.1">
    <property type="nucleotide sequence ID" value="NZ_QGDN01000001.1"/>
</dbReference>
<dbReference type="Pfam" id="PF00440">
    <property type="entry name" value="TetR_N"/>
    <property type="match status" value="1"/>
</dbReference>
<evidence type="ECO:0000256" key="4">
    <source>
        <dbReference type="PROSITE-ProRule" id="PRU00335"/>
    </source>
</evidence>
<name>A0A2Y8ZRN3_9MICO</name>
<dbReference type="PROSITE" id="PS50977">
    <property type="entry name" value="HTH_TETR_2"/>
    <property type="match status" value="1"/>
</dbReference>
<dbReference type="GO" id="GO:0045892">
    <property type="term" value="P:negative regulation of DNA-templated transcription"/>
    <property type="evidence" value="ECO:0007669"/>
    <property type="project" value="InterPro"/>
</dbReference>
<dbReference type="PANTHER" id="PTHR30055">
    <property type="entry name" value="HTH-TYPE TRANSCRIPTIONAL REGULATOR RUTR"/>
    <property type="match status" value="1"/>
</dbReference>
<dbReference type="SUPFAM" id="SSF46689">
    <property type="entry name" value="Homeodomain-like"/>
    <property type="match status" value="1"/>
</dbReference>
<dbReference type="InterPro" id="IPR009057">
    <property type="entry name" value="Homeodomain-like_sf"/>
</dbReference>
<evidence type="ECO:0000256" key="1">
    <source>
        <dbReference type="ARBA" id="ARBA00023015"/>
    </source>
</evidence>
<feature type="DNA-binding region" description="H-T-H motif" evidence="4">
    <location>
        <begin position="29"/>
        <end position="48"/>
    </location>
</feature>
<proteinExistence type="predicted"/>
<reference evidence="7" key="1">
    <citation type="submission" date="2016-10" db="EMBL/GenBank/DDBJ databases">
        <authorList>
            <person name="Varghese N."/>
            <person name="Submissions S."/>
        </authorList>
    </citation>
    <scope>NUCLEOTIDE SEQUENCE [LARGE SCALE GENOMIC DNA]</scope>
    <source>
        <strain evidence="7">DSM 22951</strain>
    </source>
</reference>
<dbReference type="GO" id="GO:0003700">
    <property type="term" value="F:DNA-binding transcription factor activity"/>
    <property type="evidence" value="ECO:0007669"/>
    <property type="project" value="TreeGrafter"/>
</dbReference>
<evidence type="ECO:0000313" key="7">
    <source>
        <dbReference type="Proteomes" id="UP000250028"/>
    </source>
</evidence>
<dbReference type="OrthoDB" id="329481at2"/>
<protein>
    <submittedName>
        <fullName evidence="6">Tetracyclin repressor, C-terminal all-alpha domain</fullName>
    </submittedName>
</protein>
<dbReference type="SUPFAM" id="SSF48498">
    <property type="entry name" value="Tetracyclin repressor-like, C-terminal domain"/>
    <property type="match status" value="1"/>
</dbReference>
<keyword evidence="1" id="KW-0805">Transcription regulation</keyword>
<dbReference type="Gene3D" id="1.10.357.10">
    <property type="entry name" value="Tetracycline Repressor, domain 2"/>
    <property type="match status" value="1"/>
</dbReference>
<dbReference type="Pfam" id="PF02909">
    <property type="entry name" value="TetR_C_1"/>
    <property type="match status" value="1"/>
</dbReference>
<sequence>MTARTPLSRERIIAAAIDVADEAGLEAVSMRSVATALGVVPMALYKHVGDKDDLIDGMVAAIVTRFGQDPATPAGTWQEEFAIVVRRARAQVTQRPWVRRAIETRTLLTPAVLGHMETLTQIMLRGGLSPDLTHHAMHALGNRIWGFSPELFNEHPHASVSARSTAPSPDPADYPGILQVAAEARRLRPEATSCDEDFEFDFTLTLLLDAIARLQEQTWTSQGSM</sequence>
<accession>A0A2Y8ZRN3</accession>
<keyword evidence="2 4" id="KW-0238">DNA-binding</keyword>
<evidence type="ECO:0000256" key="3">
    <source>
        <dbReference type="ARBA" id="ARBA00023163"/>
    </source>
</evidence>
<evidence type="ECO:0000313" key="6">
    <source>
        <dbReference type="EMBL" id="SSA33988.1"/>
    </source>
</evidence>
<dbReference type="Gene3D" id="1.10.10.60">
    <property type="entry name" value="Homeodomain-like"/>
    <property type="match status" value="1"/>
</dbReference>
<evidence type="ECO:0000256" key="2">
    <source>
        <dbReference type="ARBA" id="ARBA00023125"/>
    </source>
</evidence>
<organism evidence="6 7">
    <name type="scientific">Branchiibius hedensis</name>
    <dbReference type="NCBI Taxonomy" id="672460"/>
    <lineage>
        <taxon>Bacteria</taxon>
        <taxon>Bacillati</taxon>
        <taxon>Actinomycetota</taxon>
        <taxon>Actinomycetes</taxon>
        <taxon>Micrococcales</taxon>
        <taxon>Dermacoccaceae</taxon>
        <taxon>Branchiibius</taxon>
    </lineage>
</organism>
<dbReference type="InterPro" id="IPR036271">
    <property type="entry name" value="Tet_transcr_reg_TetR-rel_C_sf"/>
</dbReference>
<dbReference type="Proteomes" id="UP000250028">
    <property type="component" value="Unassembled WGS sequence"/>
</dbReference>
<gene>
    <name evidence="6" type="ORF">SAMN04489750_1287</name>
</gene>
<evidence type="ECO:0000259" key="5">
    <source>
        <dbReference type="PROSITE" id="PS50977"/>
    </source>
</evidence>
<dbReference type="InterPro" id="IPR050109">
    <property type="entry name" value="HTH-type_TetR-like_transc_reg"/>
</dbReference>
<keyword evidence="7" id="KW-1185">Reference proteome</keyword>
<dbReference type="AlphaFoldDB" id="A0A2Y8ZRN3"/>
<dbReference type="InterPro" id="IPR001647">
    <property type="entry name" value="HTH_TetR"/>
</dbReference>
<keyword evidence="3" id="KW-0804">Transcription</keyword>